<accession>A0A9X2IDN4</accession>
<evidence type="ECO:0000313" key="3">
    <source>
        <dbReference type="EMBL" id="MCM0619941.1"/>
    </source>
</evidence>
<proteinExistence type="inferred from homology"/>
<dbReference type="InterPro" id="IPR000305">
    <property type="entry name" value="GIY-YIG_endonuc"/>
</dbReference>
<gene>
    <name evidence="3" type="ORF">M8330_06485</name>
</gene>
<dbReference type="PANTHER" id="PTHR34477:SF1">
    <property type="entry name" value="UPF0213 PROTEIN YHBQ"/>
    <property type="match status" value="1"/>
</dbReference>
<name>A0A9X2IDN4_9ACTN</name>
<dbReference type="EMBL" id="JAMOIL010000007">
    <property type="protein sequence ID" value="MCM0619941.1"/>
    <property type="molecule type" value="Genomic_DNA"/>
</dbReference>
<dbReference type="PANTHER" id="PTHR34477">
    <property type="entry name" value="UPF0213 PROTEIN YHBQ"/>
    <property type="match status" value="1"/>
</dbReference>
<dbReference type="RefSeq" id="WP_250826650.1">
    <property type="nucleotide sequence ID" value="NZ_JAMOIL010000007.1"/>
</dbReference>
<dbReference type="InterPro" id="IPR035901">
    <property type="entry name" value="GIY-YIG_endonuc_sf"/>
</dbReference>
<reference evidence="3" key="1">
    <citation type="submission" date="2022-05" db="EMBL/GenBank/DDBJ databases">
        <authorList>
            <person name="Tuo L."/>
        </authorList>
    </citation>
    <scope>NUCLEOTIDE SEQUENCE</scope>
    <source>
        <strain evidence="3">BSK12Z-4</strain>
    </source>
</reference>
<dbReference type="Proteomes" id="UP001139485">
    <property type="component" value="Unassembled WGS sequence"/>
</dbReference>
<protein>
    <submittedName>
        <fullName evidence="3">GIY-YIG nuclease family protein</fullName>
    </submittedName>
</protein>
<evidence type="ECO:0000313" key="4">
    <source>
        <dbReference type="Proteomes" id="UP001139485"/>
    </source>
</evidence>
<dbReference type="AlphaFoldDB" id="A0A9X2IDN4"/>
<feature type="domain" description="GIY-YIG" evidence="2">
    <location>
        <begin position="1"/>
        <end position="77"/>
    </location>
</feature>
<keyword evidence="4" id="KW-1185">Reference proteome</keyword>
<evidence type="ECO:0000259" key="2">
    <source>
        <dbReference type="PROSITE" id="PS50164"/>
    </source>
</evidence>
<evidence type="ECO:0000256" key="1">
    <source>
        <dbReference type="ARBA" id="ARBA00007435"/>
    </source>
</evidence>
<dbReference type="Gene3D" id="3.40.1440.10">
    <property type="entry name" value="GIY-YIG endonuclease"/>
    <property type="match status" value="1"/>
</dbReference>
<comment type="similarity">
    <text evidence="1">Belongs to the UPF0213 family.</text>
</comment>
<dbReference type="PROSITE" id="PS50164">
    <property type="entry name" value="GIY_YIG"/>
    <property type="match status" value="1"/>
</dbReference>
<dbReference type="InterPro" id="IPR050190">
    <property type="entry name" value="UPF0213_domain"/>
</dbReference>
<comment type="caution">
    <text evidence="3">The sequence shown here is derived from an EMBL/GenBank/DDBJ whole genome shotgun (WGS) entry which is preliminary data.</text>
</comment>
<sequence length="100" mass="11766">MAWTYMLRCADGAYYVGSTTDLGRRLEEHQERRGAAFTKPEKRRPVTLVWSQEFDRVEDAFRYEKQLQNWSRAKREALIAGDLDAVREAGRRPGARPRHR</sequence>
<dbReference type="CDD" id="cd10456">
    <property type="entry name" value="GIY-YIG_UPF0213"/>
    <property type="match status" value="1"/>
</dbReference>
<dbReference type="SMART" id="SM00465">
    <property type="entry name" value="GIYc"/>
    <property type="match status" value="1"/>
</dbReference>
<dbReference type="Pfam" id="PF01541">
    <property type="entry name" value="GIY-YIG"/>
    <property type="match status" value="1"/>
</dbReference>
<organism evidence="3 4">
    <name type="scientific">Nocardioides bruguierae</name>
    <dbReference type="NCBI Taxonomy" id="2945102"/>
    <lineage>
        <taxon>Bacteria</taxon>
        <taxon>Bacillati</taxon>
        <taxon>Actinomycetota</taxon>
        <taxon>Actinomycetes</taxon>
        <taxon>Propionibacteriales</taxon>
        <taxon>Nocardioidaceae</taxon>
        <taxon>Nocardioides</taxon>
    </lineage>
</organism>
<dbReference type="SUPFAM" id="SSF82771">
    <property type="entry name" value="GIY-YIG endonuclease"/>
    <property type="match status" value="1"/>
</dbReference>